<dbReference type="EMBL" id="GGEC01014306">
    <property type="protein sequence ID" value="MBW94789.1"/>
    <property type="molecule type" value="Transcribed_RNA"/>
</dbReference>
<keyword evidence="2" id="KW-0472">Membrane</keyword>
<evidence type="ECO:0000256" key="2">
    <source>
        <dbReference type="SAM" id="Phobius"/>
    </source>
</evidence>
<feature type="region of interest" description="Disordered" evidence="1">
    <location>
        <begin position="54"/>
        <end position="77"/>
    </location>
</feature>
<feature type="transmembrane region" description="Helical" evidence="2">
    <location>
        <begin position="83"/>
        <end position="104"/>
    </location>
</feature>
<keyword evidence="2" id="KW-1133">Transmembrane helix</keyword>
<proteinExistence type="predicted"/>
<evidence type="ECO:0000256" key="1">
    <source>
        <dbReference type="SAM" id="MobiDB-lite"/>
    </source>
</evidence>
<accession>A0A2P2JMW2</accession>
<sequence>MKLFPWRARPQTETTPIGSLTSWRAATASGSIRNFPFSSQYTSLMGLAGPVTGGAERDLDVDGERKKGGEESPPPSLPLLKNLSIFLFVLLAFWLGLLAASASVLCNLRLLLLIVEELFTCSAASLNFKSL</sequence>
<protein>
    <submittedName>
        <fullName evidence="3">Uncharacterized protein</fullName>
    </submittedName>
</protein>
<feature type="compositionally biased region" description="Basic and acidic residues" evidence="1">
    <location>
        <begin position="55"/>
        <end position="70"/>
    </location>
</feature>
<evidence type="ECO:0000313" key="3">
    <source>
        <dbReference type="EMBL" id="MBW94789.1"/>
    </source>
</evidence>
<name>A0A2P2JMW2_RHIMU</name>
<reference evidence="3" key="1">
    <citation type="submission" date="2018-02" db="EMBL/GenBank/DDBJ databases">
        <title>Rhizophora mucronata_Transcriptome.</title>
        <authorList>
            <person name="Meera S.P."/>
            <person name="Sreeshan A."/>
            <person name="Augustine A."/>
        </authorList>
    </citation>
    <scope>NUCLEOTIDE SEQUENCE</scope>
    <source>
        <tissue evidence="3">Leaf</tissue>
    </source>
</reference>
<dbReference type="AlphaFoldDB" id="A0A2P2JMW2"/>
<keyword evidence="2" id="KW-0812">Transmembrane</keyword>
<organism evidence="3">
    <name type="scientific">Rhizophora mucronata</name>
    <name type="common">Asiatic mangrove</name>
    <dbReference type="NCBI Taxonomy" id="61149"/>
    <lineage>
        <taxon>Eukaryota</taxon>
        <taxon>Viridiplantae</taxon>
        <taxon>Streptophyta</taxon>
        <taxon>Embryophyta</taxon>
        <taxon>Tracheophyta</taxon>
        <taxon>Spermatophyta</taxon>
        <taxon>Magnoliopsida</taxon>
        <taxon>eudicotyledons</taxon>
        <taxon>Gunneridae</taxon>
        <taxon>Pentapetalae</taxon>
        <taxon>rosids</taxon>
        <taxon>fabids</taxon>
        <taxon>Malpighiales</taxon>
        <taxon>Rhizophoraceae</taxon>
        <taxon>Rhizophora</taxon>
    </lineage>
</organism>